<evidence type="ECO:0000313" key="2">
    <source>
        <dbReference type="Proteomes" id="UP000248886"/>
    </source>
</evidence>
<accession>A0A2W1KQK0</accession>
<gene>
    <name evidence="1" type="ORF">DN052_00275</name>
</gene>
<organism evidence="1 2">
    <name type="scientific">Acidithiobacillus ferrooxidans</name>
    <name type="common">Thiobacillus ferrooxidans</name>
    <dbReference type="NCBI Taxonomy" id="920"/>
    <lineage>
        <taxon>Bacteria</taxon>
        <taxon>Pseudomonadati</taxon>
        <taxon>Pseudomonadota</taxon>
        <taxon>Acidithiobacillia</taxon>
        <taxon>Acidithiobacillales</taxon>
        <taxon>Acidithiobacillaceae</taxon>
        <taxon>Acidithiobacillus</taxon>
    </lineage>
</organism>
<name>A0A2W1KQK0_ACIFR</name>
<dbReference type="GeneID" id="65281000"/>
<dbReference type="AlphaFoldDB" id="A0A2W1KQK0"/>
<dbReference type="EMBL" id="QKQP01000001">
    <property type="protein sequence ID" value="PZD81557.1"/>
    <property type="molecule type" value="Genomic_DNA"/>
</dbReference>
<protein>
    <submittedName>
        <fullName evidence="1">Uncharacterized protein</fullName>
    </submittedName>
</protein>
<dbReference type="OrthoDB" id="5298310at2"/>
<dbReference type="Proteomes" id="UP000248886">
    <property type="component" value="Unassembled WGS sequence"/>
</dbReference>
<proteinExistence type="predicted"/>
<evidence type="ECO:0000313" key="1">
    <source>
        <dbReference type="EMBL" id="PZD81557.1"/>
    </source>
</evidence>
<dbReference type="RefSeq" id="WP_012536791.1">
    <property type="nucleotide sequence ID" value="NZ_AP025160.1"/>
</dbReference>
<reference evidence="1 2" key="1">
    <citation type="submission" date="2018-06" db="EMBL/GenBank/DDBJ databases">
        <title>Draft sequence of Acidithiobacillus ferrooxidans CCM 4253.</title>
        <authorList>
            <person name="Moya-Beltran A."/>
            <person name="Castro M."/>
            <person name="Covarrubias P.C."/>
            <person name="Issotta F."/>
            <person name="Janiczek O."/>
            <person name="Mandl M."/>
            <person name="Kucera J."/>
            <person name="Quatrini R."/>
        </authorList>
    </citation>
    <scope>NUCLEOTIDE SEQUENCE [LARGE SCALE GENOMIC DNA]</scope>
    <source>
        <strain evidence="1 2">CCM 4253</strain>
    </source>
</reference>
<sequence length="118" mass="12850">MEPKTISSHQLHHALPDVIRGTPSAAVTPPDDVTLDFTTHAGNHLILHIPRSLFDALCIRLGNAYKAGCWVAARCREVDGLSQQSIERYVNIMTCDKFGLERGSSNNPHITVSSSTAV</sequence>
<comment type="caution">
    <text evidence="1">The sequence shown here is derived from an EMBL/GenBank/DDBJ whole genome shotgun (WGS) entry which is preliminary data.</text>
</comment>